<accession>A0A0S7WW89</accession>
<evidence type="ECO:0000256" key="1">
    <source>
        <dbReference type="SAM" id="MobiDB-lite"/>
    </source>
</evidence>
<dbReference type="AlphaFoldDB" id="A0A0S7WW89"/>
<feature type="compositionally biased region" description="Pro residues" evidence="1">
    <location>
        <begin position="159"/>
        <end position="169"/>
    </location>
</feature>
<evidence type="ECO:0000313" key="3">
    <source>
        <dbReference type="Proteomes" id="UP000052008"/>
    </source>
</evidence>
<feature type="compositionally biased region" description="Polar residues" evidence="1">
    <location>
        <begin position="131"/>
        <end position="141"/>
    </location>
</feature>
<comment type="caution">
    <text evidence="2">The sequence shown here is derived from an EMBL/GenBank/DDBJ whole genome shotgun (WGS) entry which is preliminary data.</text>
</comment>
<feature type="region of interest" description="Disordered" evidence="1">
    <location>
        <begin position="94"/>
        <end position="169"/>
    </location>
</feature>
<organism evidence="2 3">
    <name type="scientific">candidate division TA06 bacterium DG_24</name>
    <dbReference type="NCBI Taxonomy" id="1703770"/>
    <lineage>
        <taxon>Bacteria</taxon>
        <taxon>Bacteria division TA06</taxon>
    </lineage>
</organism>
<feature type="compositionally biased region" description="Basic residues" evidence="1">
    <location>
        <begin position="99"/>
        <end position="120"/>
    </location>
</feature>
<dbReference type="Proteomes" id="UP000052008">
    <property type="component" value="Unassembled WGS sequence"/>
</dbReference>
<gene>
    <name evidence="2" type="ORF">AMJ39_00495</name>
</gene>
<reference evidence="2 3" key="1">
    <citation type="journal article" date="2015" name="Microbiome">
        <title>Genomic resolution of linkages in carbon, nitrogen, and sulfur cycling among widespread estuary sediment bacteria.</title>
        <authorList>
            <person name="Baker B.J."/>
            <person name="Lazar C.S."/>
            <person name="Teske A.P."/>
            <person name="Dick G.J."/>
        </authorList>
    </citation>
    <scope>NUCLEOTIDE SEQUENCE [LARGE SCALE GENOMIC DNA]</scope>
    <source>
        <strain evidence="2">DG_24</strain>
    </source>
</reference>
<sequence length="169" mass="19702">MKNVVIPRILRRQIGIDHHQRIGRPQVIPHPDVQTVCRNRVTLPHPAPITQRKIILRQQRIPRNLRRRAPIRTVHPIALEIGQPRHLIHRRLGELTIPQHRHTTIPGKHRDRRSNTHPHRCPPPDCHRPYTPSSHSPPGRQSHNDPHSPQARWESPHPGEIPLPRCRPA</sequence>
<proteinExistence type="predicted"/>
<name>A0A0S7WW89_UNCT6</name>
<dbReference type="EMBL" id="LIZS01000002">
    <property type="protein sequence ID" value="KPJ54440.1"/>
    <property type="molecule type" value="Genomic_DNA"/>
</dbReference>
<protein>
    <submittedName>
        <fullName evidence="2">Uncharacterized protein</fullName>
    </submittedName>
</protein>
<evidence type="ECO:0000313" key="2">
    <source>
        <dbReference type="EMBL" id="KPJ54440.1"/>
    </source>
</evidence>